<proteinExistence type="predicted"/>
<keyword evidence="2" id="KW-1133">Transmembrane helix</keyword>
<sequence>MFRNGASRLVSRSIGAPATRVATGFRCTASTLQWTTQFGSLASKRPGIQRQAALKPVQGAAMRRSITDAQKQAESRYAKEEIKPTPETVSATSSTHAMFSEVGVENPTPKDADMMAGMKHDVNMVKETFSLKNVPREAYYMGLAGTIPYLATSMATVLCAWEINHSNAGYGYILDEKNATQLLHLIEPLQIGYGASILSFLGAIHWGLEWAGYGGYQSYKRYAIGVIAPAVAWSTIIMPIEAALITQFMGFVALYYVDVRATKMGWTPDWYRTYRFILTAIVGASIVLTLIGRGELPDHIPGPVERREVLNSGTDAVSKLSHDEEARAKKEQKKKAAASDDRAGEKKEDKKT</sequence>
<feature type="transmembrane region" description="Helical" evidence="2">
    <location>
        <begin position="276"/>
        <end position="296"/>
    </location>
</feature>
<dbReference type="PANTHER" id="PTHR15887:SF1">
    <property type="entry name" value="TRANSMEMBRANE PROTEIN 69"/>
    <property type="match status" value="1"/>
</dbReference>
<dbReference type="VEuPathDB" id="FungiDB:JI435_143180"/>
<evidence type="ECO:0000313" key="4">
    <source>
        <dbReference type="Proteomes" id="UP000663193"/>
    </source>
</evidence>
<feature type="transmembrane region" description="Helical" evidence="2">
    <location>
        <begin position="223"/>
        <end position="256"/>
    </location>
</feature>
<dbReference type="KEGG" id="pno:SNOG_14318"/>
<organism evidence="3 4">
    <name type="scientific">Phaeosphaeria nodorum (strain SN15 / ATCC MYA-4574 / FGSC 10173)</name>
    <name type="common">Glume blotch fungus</name>
    <name type="synonym">Parastagonospora nodorum</name>
    <dbReference type="NCBI Taxonomy" id="321614"/>
    <lineage>
        <taxon>Eukaryota</taxon>
        <taxon>Fungi</taxon>
        <taxon>Dikarya</taxon>
        <taxon>Ascomycota</taxon>
        <taxon>Pezizomycotina</taxon>
        <taxon>Dothideomycetes</taxon>
        <taxon>Pleosporomycetidae</taxon>
        <taxon>Pleosporales</taxon>
        <taxon>Pleosporineae</taxon>
        <taxon>Phaeosphaeriaceae</taxon>
        <taxon>Parastagonospora</taxon>
    </lineage>
</organism>
<keyword evidence="2" id="KW-0472">Membrane</keyword>
<gene>
    <name evidence="3" type="ORF">JI435_143180</name>
</gene>
<protein>
    <recommendedName>
        <fullName evidence="5">Mitochondrial inner membrane protein 1</fullName>
    </recommendedName>
</protein>
<dbReference type="InterPro" id="IPR021836">
    <property type="entry name" value="DUF3429"/>
</dbReference>
<dbReference type="Pfam" id="PF11911">
    <property type="entry name" value="DUF3429"/>
    <property type="match status" value="1"/>
</dbReference>
<evidence type="ECO:0008006" key="5">
    <source>
        <dbReference type="Google" id="ProtNLM"/>
    </source>
</evidence>
<dbReference type="RefSeq" id="XP_001804512.1">
    <property type="nucleotide sequence ID" value="XM_001804460.1"/>
</dbReference>
<feature type="compositionally biased region" description="Basic and acidic residues" evidence="1">
    <location>
        <begin position="320"/>
        <end position="329"/>
    </location>
</feature>
<keyword evidence="2" id="KW-0812">Transmembrane</keyword>
<dbReference type="OMA" id="AWPTLLM"/>
<dbReference type="PANTHER" id="PTHR15887">
    <property type="entry name" value="TRANSMEMBRANE PROTEIN 69"/>
    <property type="match status" value="1"/>
</dbReference>
<dbReference type="Proteomes" id="UP000663193">
    <property type="component" value="Chromosome 9"/>
</dbReference>
<feature type="transmembrane region" description="Helical" evidence="2">
    <location>
        <begin position="138"/>
        <end position="163"/>
    </location>
</feature>
<reference evidence="4" key="1">
    <citation type="journal article" date="2021" name="BMC Genomics">
        <title>Chromosome-level genome assembly and manually-curated proteome of model necrotroph Parastagonospora nodorum Sn15 reveals a genome-wide trove of candidate effector homologs, and redundancy of virulence-related functions within an accessory chromosome.</title>
        <authorList>
            <person name="Bertazzoni S."/>
            <person name="Jones D.A.B."/>
            <person name="Phan H.T."/>
            <person name="Tan K.-C."/>
            <person name="Hane J.K."/>
        </authorList>
    </citation>
    <scope>NUCLEOTIDE SEQUENCE [LARGE SCALE GENOMIC DNA]</scope>
    <source>
        <strain evidence="4">SN15 / ATCC MYA-4574 / FGSC 10173)</strain>
    </source>
</reference>
<dbReference type="EMBL" id="CP069031">
    <property type="protein sequence ID" value="QRC99398.1"/>
    <property type="molecule type" value="Genomic_DNA"/>
</dbReference>
<feature type="region of interest" description="Disordered" evidence="1">
    <location>
        <begin position="73"/>
        <end position="94"/>
    </location>
</feature>
<dbReference type="AlphaFoldDB" id="A0A7U2F625"/>
<evidence type="ECO:0000256" key="2">
    <source>
        <dbReference type="SAM" id="Phobius"/>
    </source>
</evidence>
<dbReference type="OrthoDB" id="194289at2759"/>
<accession>A0A7U2F625</accession>
<feature type="compositionally biased region" description="Basic and acidic residues" evidence="1">
    <location>
        <begin position="73"/>
        <end position="84"/>
    </location>
</feature>
<name>A0A7U2F625_PHANO</name>
<evidence type="ECO:0000256" key="1">
    <source>
        <dbReference type="SAM" id="MobiDB-lite"/>
    </source>
</evidence>
<feature type="region of interest" description="Disordered" evidence="1">
    <location>
        <begin position="315"/>
        <end position="352"/>
    </location>
</feature>
<feature type="compositionally biased region" description="Basic and acidic residues" evidence="1">
    <location>
        <begin position="337"/>
        <end position="352"/>
    </location>
</feature>
<keyword evidence="4" id="KW-1185">Reference proteome</keyword>
<evidence type="ECO:0000313" key="3">
    <source>
        <dbReference type="EMBL" id="QRC99398.1"/>
    </source>
</evidence>
<feature type="transmembrane region" description="Helical" evidence="2">
    <location>
        <begin position="191"/>
        <end position="211"/>
    </location>
</feature>